<accession>A0A9P1M912</accession>
<evidence type="ECO:0000313" key="3">
    <source>
        <dbReference type="Proteomes" id="UP000838763"/>
    </source>
</evidence>
<dbReference type="OrthoDB" id="3799394at2759"/>
<keyword evidence="3" id="KW-1185">Reference proteome</keyword>
<feature type="compositionally biased region" description="Acidic residues" evidence="1">
    <location>
        <begin position="29"/>
        <end position="38"/>
    </location>
</feature>
<name>A0A9P1M912_9PEZI</name>
<evidence type="ECO:0000256" key="1">
    <source>
        <dbReference type="SAM" id="MobiDB-lite"/>
    </source>
</evidence>
<proteinExistence type="predicted"/>
<dbReference type="Proteomes" id="UP000838763">
    <property type="component" value="Unassembled WGS sequence"/>
</dbReference>
<comment type="caution">
    <text evidence="2">The sequence shown here is derived from an EMBL/GenBank/DDBJ whole genome shotgun (WGS) entry which is preliminary data.</text>
</comment>
<dbReference type="AlphaFoldDB" id="A0A9P1M912"/>
<dbReference type="EMBL" id="CALLCH030000006">
    <property type="protein sequence ID" value="CAI4212834.1"/>
    <property type="molecule type" value="Genomic_DNA"/>
</dbReference>
<feature type="region of interest" description="Disordered" evidence="1">
    <location>
        <begin position="14"/>
        <end position="38"/>
    </location>
</feature>
<protein>
    <submittedName>
        <fullName evidence="2">Uncharacterized protein</fullName>
    </submittedName>
</protein>
<sequence>MPTKFCQNACVSLTTRSPPKKTPPPVKEEPEEPEEPEYPELGGCGLACDAPGICVVPLFCGGFAGFGCPDGLECWDDPRDDCDPFNGGADCGGICI</sequence>
<organism evidence="2 3">
    <name type="scientific">Parascedosporium putredinis</name>
    <dbReference type="NCBI Taxonomy" id="1442378"/>
    <lineage>
        <taxon>Eukaryota</taxon>
        <taxon>Fungi</taxon>
        <taxon>Dikarya</taxon>
        <taxon>Ascomycota</taxon>
        <taxon>Pezizomycotina</taxon>
        <taxon>Sordariomycetes</taxon>
        <taxon>Hypocreomycetidae</taxon>
        <taxon>Microascales</taxon>
        <taxon>Microascaceae</taxon>
        <taxon>Parascedosporium</taxon>
    </lineage>
</organism>
<evidence type="ECO:0000313" key="2">
    <source>
        <dbReference type="EMBL" id="CAI4212834.1"/>
    </source>
</evidence>
<gene>
    <name evidence="2" type="ORF">PPNO1_LOCUS2581</name>
</gene>
<reference evidence="2" key="1">
    <citation type="submission" date="2022-11" db="EMBL/GenBank/DDBJ databases">
        <authorList>
            <person name="Scott C."/>
            <person name="Bruce N."/>
        </authorList>
    </citation>
    <scope>NUCLEOTIDE SEQUENCE</scope>
</reference>